<feature type="compositionally biased region" description="Low complexity" evidence="1">
    <location>
        <begin position="1083"/>
        <end position="1092"/>
    </location>
</feature>
<accession>A0AA39ZYG7</accession>
<dbReference type="PANTHER" id="PTHR32387">
    <property type="entry name" value="WU:FJ29H11"/>
    <property type="match status" value="1"/>
</dbReference>
<evidence type="ECO:0000313" key="2">
    <source>
        <dbReference type="EMBL" id="KAK0705957.1"/>
    </source>
</evidence>
<comment type="caution">
    <text evidence="2">The sequence shown here is derived from an EMBL/GenBank/DDBJ whole genome shotgun (WGS) entry which is preliminary data.</text>
</comment>
<feature type="compositionally biased region" description="Low complexity" evidence="1">
    <location>
        <begin position="1133"/>
        <end position="1152"/>
    </location>
</feature>
<dbReference type="GeneID" id="85323656"/>
<gene>
    <name evidence="2" type="ORF">B0T26DRAFT_679718</name>
</gene>
<sequence length="1403" mass="153558">MKMKDTLIASSVTTNPSRLARNLYTSNARFVFELLQNAEDNHYAQALGCGEVPEVSFGVYPDHVVVECNEDGFTAENLAAICNVGKSSKTGAQGYIGEKGIGFKSVFMTAYRAHIQSGHFSFFFQHRTGDSGMGMIMPVWEDEGKSLGACRTRITLLLHDDGTDAERAKARGEIRQQFLEIHDTILLFMKKLQRIKIALYGDDEDDEDEPETEITYSIDRQTDTRVAVTKSTCEHGETRQQVKYYHTTRHVATSLPKNEHRTYSAAEEASGAYKRGEVVLAFPLTAVSVPVLENYCDQLRVVSLAAGIAEAFVRGVLQMCDHETLQYSSRAHTALELDRHGAPLFRDVEPEIYLSLHYKQADLDRLQPFGLTKVCMEHDIERAKHDLASASSRFKSPATDEDWHSRAARLLHLPFRNNWAQRCKEAPPPFGAAAAPADVYFPQVALTDLAIPLDLALNVISLEAAANADRRKLFDALGAKTASANLVRDAIVRRHKDRRHPVALARAVQHVRFLYLTEHLVAKPMSADDTRAIRLFTHRGTPTDPAAAAAAAADVVPPPPAQAQAQAQRPPPVNDDINDNMSWTDWLAARFSVQRHVPIADSDGVVLSAACRYVAAHRPDKFVGVLREGWEGAYGKMISGEAEAMARELRAVSVPCRSGDVTGLRPLGEAFLPLADLVALGDQFLRRGDFFPWLALDAPLSHGTRPLEWEALGAEFGLGFERDLVGFGLAVLRRVVESNPKQTAMVEQQRVLELYEYLDAKVGESGSPEPCRERIRKAMRLEPCILYPLADGTHEWTKLEDCVWEAPVYLWEKCSLQNAYADTWKHTRAPNDLASLAGFFTRTLGVPDCTREHLVDEVRHVARVYKTEAKLDHMRKLYKCLADTVAGDSSAAANMRDIFHAEALICVLAADSDSVVSWHSAAECLWSSATPIRGMHVLDALYDGAHGLKAFFTDMLGVGTVTAELVYGKLAGEQELPAAEAKEVLLVFSAFLAARRDRGAAFAPGLVVDNAVFPVRLPGGRLRLARGTDAFVLLDRRNLGEDFAPLAAVLDCTMDEVEKVEEAEAVEVVSPPRTPTPRRQRSDSSSTASSGSETLVDVETPPSSVDSRASGPSAPRPQLFRQPGIATQRGAVPVANASQAAAQRASPSRPQPVAAAPHEAEPDAIVAGPDSDYLALLHQVVAAARRTTFPSGGAFDMPGVQAALLDVAGEEAGGGAADRYRLRSTSQLERDKRIGAAGELFVFELLSRLRLPGFSRANWQSTIRSYAAAHPEFADLAPWTGRETADITYADADGSLARLLVGAGYLDARVWAGVKGLQCFVEVKATTGPCNTPFYMSKGQYKRMQNVSNNNANDRQTDALYVVFRVFNLGADAVGLRVLVDPESMRQRGELAFAAELWSVVAA</sequence>
<name>A0AA39ZYG7_9PEZI</name>
<dbReference type="RefSeq" id="XP_060291051.1">
    <property type="nucleotide sequence ID" value="XM_060440386.1"/>
</dbReference>
<feature type="region of interest" description="Disordered" evidence="1">
    <location>
        <begin position="1133"/>
        <end position="1160"/>
    </location>
</feature>
<evidence type="ECO:0000313" key="3">
    <source>
        <dbReference type="Proteomes" id="UP001172101"/>
    </source>
</evidence>
<dbReference type="SUPFAM" id="SSF55874">
    <property type="entry name" value="ATPase domain of HSP90 chaperone/DNA topoisomerase II/histidine kinase"/>
    <property type="match status" value="1"/>
</dbReference>
<protein>
    <recommendedName>
        <fullName evidence="4">Protein NO VEIN C-terminal domain-containing protein</fullName>
    </recommendedName>
</protein>
<evidence type="ECO:0008006" key="4">
    <source>
        <dbReference type="Google" id="ProtNLM"/>
    </source>
</evidence>
<dbReference type="InterPro" id="IPR052957">
    <property type="entry name" value="Auxin_embryo_med"/>
</dbReference>
<dbReference type="PANTHER" id="PTHR32387:SF0">
    <property type="entry name" value="PROTEIN NO VEIN"/>
    <property type="match status" value="1"/>
</dbReference>
<keyword evidence="3" id="KW-1185">Reference proteome</keyword>
<organism evidence="2 3">
    <name type="scientific">Lasiosphaeria miniovina</name>
    <dbReference type="NCBI Taxonomy" id="1954250"/>
    <lineage>
        <taxon>Eukaryota</taxon>
        <taxon>Fungi</taxon>
        <taxon>Dikarya</taxon>
        <taxon>Ascomycota</taxon>
        <taxon>Pezizomycotina</taxon>
        <taxon>Sordariomycetes</taxon>
        <taxon>Sordariomycetidae</taxon>
        <taxon>Sordariales</taxon>
        <taxon>Lasiosphaeriaceae</taxon>
        <taxon>Lasiosphaeria</taxon>
    </lineage>
</organism>
<dbReference type="EMBL" id="JAUIRO010000007">
    <property type="protein sequence ID" value="KAK0705957.1"/>
    <property type="molecule type" value="Genomic_DNA"/>
</dbReference>
<feature type="region of interest" description="Disordered" evidence="1">
    <location>
        <begin position="547"/>
        <end position="573"/>
    </location>
</feature>
<dbReference type="InterPro" id="IPR036890">
    <property type="entry name" value="HATPase_C_sf"/>
</dbReference>
<reference evidence="2" key="1">
    <citation type="submission" date="2023-06" db="EMBL/GenBank/DDBJ databases">
        <title>Genome-scale phylogeny and comparative genomics of the fungal order Sordariales.</title>
        <authorList>
            <consortium name="Lawrence Berkeley National Laboratory"/>
            <person name="Hensen N."/>
            <person name="Bonometti L."/>
            <person name="Westerberg I."/>
            <person name="Brannstrom I.O."/>
            <person name="Guillou S."/>
            <person name="Cros-Aarteil S."/>
            <person name="Calhoun S."/>
            <person name="Haridas S."/>
            <person name="Kuo A."/>
            <person name="Mondo S."/>
            <person name="Pangilinan J."/>
            <person name="Riley R."/>
            <person name="LaButti K."/>
            <person name="Andreopoulos B."/>
            <person name="Lipzen A."/>
            <person name="Chen C."/>
            <person name="Yanf M."/>
            <person name="Daum C."/>
            <person name="Ng V."/>
            <person name="Clum A."/>
            <person name="Steindorff A."/>
            <person name="Ohm R."/>
            <person name="Martin F."/>
            <person name="Silar P."/>
            <person name="Natvig D."/>
            <person name="Lalanne C."/>
            <person name="Gautier V."/>
            <person name="Ament-velasquez S.L."/>
            <person name="Kruys A."/>
            <person name="Hutchinson M.I."/>
            <person name="Powell A.J."/>
            <person name="Barry K."/>
            <person name="Miller A.N."/>
            <person name="Grigoriev I.V."/>
            <person name="Debuchy R."/>
            <person name="Gladieux P."/>
            <person name="Thoren M.H."/>
            <person name="Johannesson H."/>
        </authorList>
    </citation>
    <scope>NUCLEOTIDE SEQUENCE</scope>
    <source>
        <strain evidence="2">SMH2392-1A</strain>
    </source>
</reference>
<feature type="region of interest" description="Disordered" evidence="1">
    <location>
        <begin position="1063"/>
        <end position="1120"/>
    </location>
</feature>
<proteinExistence type="predicted"/>
<dbReference type="Gene3D" id="3.30.565.10">
    <property type="entry name" value="Histidine kinase-like ATPase, C-terminal domain"/>
    <property type="match status" value="1"/>
</dbReference>
<dbReference type="Proteomes" id="UP001172101">
    <property type="component" value="Unassembled WGS sequence"/>
</dbReference>
<dbReference type="NCBIfam" id="NF047352">
    <property type="entry name" value="P_loop_sacsin"/>
    <property type="match status" value="1"/>
</dbReference>
<evidence type="ECO:0000256" key="1">
    <source>
        <dbReference type="SAM" id="MobiDB-lite"/>
    </source>
</evidence>